<dbReference type="HOGENOM" id="CLU_1817836_0_0_1"/>
<dbReference type="OrthoDB" id="7863620at2759"/>
<dbReference type="InParanoid" id="B4JZ34"/>
<gene>
    <name evidence="1" type="primary">Dgri\GH22408</name>
    <name evidence="1" type="ORF">Dgri_GH22408</name>
</gene>
<sequence length="127" mass="14368">MARRVNIFGCCAFCDREVGSDGRPINNVNIHSDERELDQPTTSDVSVLSATCSEDSTIRLQEDDMEVSDYDLLNPILEIVENQFELGTNSEAVLEDDAKLVMTVLREERIRYENYLAENSAHLKTPI</sequence>
<name>B4JZ34_DROGR</name>
<accession>B4JZ34</accession>
<dbReference type="EMBL" id="CH916378">
    <property type="protein sequence ID" value="EDV98649.1"/>
    <property type="molecule type" value="Genomic_DNA"/>
</dbReference>
<dbReference type="Proteomes" id="UP000001070">
    <property type="component" value="Unassembled WGS sequence"/>
</dbReference>
<organism evidence="2">
    <name type="scientific">Drosophila grimshawi</name>
    <name type="common">Hawaiian fruit fly</name>
    <name type="synonym">Idiomyia grimshawi</name>
    <dbReference type="NCBI Taxonomy" id="7222"/>
    <lineage>
        <taxon>Eukaryota</taxon>
        <taxon>Metazoa</taxon>
        <taxon>Ecdysozoa</taxon>
        <taxon>Arthropoda</taxon>
        <taxon>Hexapoda</taxon>
        <taxon>Insecta</taxon>
        <taxon>Pterygota</taxon>
        <taxon>Neoptera</taxon>
        <taxon>Endopterygota</taxon>
        <taxon>Diptera</taxon>
        <taxon>Brachycera</taxon>
        <taxon>Muscomorpha</taxon>
        <taxon>Ephydroidea</taxon>
        <taxon>Drosophilidae</taxon>
        <taxon>Drosophila</taxon>
        <taxon>Hawaiian Drosophila</taxon>
    </lineage>
</organism>
<protein>
    <submittedName>
        <fullName evidence="1">GH22408</fullName>
    </submittedName>
</protein>
<evidence type="ECO:0000313" key="2">
    <source>
        <dbReference type="Proteomes" id="UP000001070"/>
    </source>
</evidence>
<evidence type="ECO:0000313" key="1">
    <source>
        <dbReference type="EMBL" id="EDV98649.1"/>
    </source>
</evidence>
<dbReference type="PhylomeDB" id="B4JZ34"/>
<proteinExistence type="predicted"/>
<dbReference type="AlphaFoldDB" id="B4JZ34"/>
<dbReference type="KEGG" id="dgr:6569939"/>
<dbReference type="OMA" id="MKIIGSC"/>
<keyword evidence="2" id="KW-1185">Reference proteome</keyword>
<reference evidence="1 2" key="1">
    <citation type="journal article" date="2007" name="Nature">
        <title>Evolution of genes and genomes on the Drosophila phylogeny.</title>
        <authorList>
            <consortium name="Drosophila 12 Genomes Consortium"/>
            <person name="Clark A.G."/>
            <person name="Eisen M.B."/>
            <person name="Smith D.R."/>
            <person name="Bergman C.M."/>
            <person name="Oliver B."/>
            <person name="Markow T.A."/>
            <person name="Kaufman T.C."/>
            <person name="Kellis M."/>
            <person name="Gelbart W."/>
            <person name="Iyer V.N."/>
            <person name="Pollard D.A."/>
            <person name="Sackton T.B."/>
            <person name="Larracuente A.M."/>
            <person name="Singh N.D."/>
            <person name="Abad J.P."/>
            <person name="Abt D.N."/>
            <person name="Adryan B."/>
            <person name="Aguade M."/>
            <person name="Akashi H."/>
            <person name="Anderson W.W."/>
            <person name="Aquadro C.F."/>
            <person name="Ardell D.H."/>
            <person name="Arguello R."/>
            <person name="Artieri C.G."/>
            <person name="Barbash D.A."/>
            <person name="Barker D."/>
            <person name="Barsanti P."/>
            <person name="Batterham P."/>
            <person name="Batzoglou S."/>
            <person name="Begun D."/>
            <person name="Bhutkar A."/>
            <person name="Blanco E."/>
            <person name="Bosak S.A."/>
            <person name="Bradley R.K."/>
            <person name="Brand A.D."/>
            <person name="Brent M.R."/>
            <person name="Brooks A.N."/>
            <person name="Brown R.H."/>
            <person name="Butlin R.K."/>
            <person name="Caggese C."/>
            <person name="Calvi B.R."/>
            <person name="Bernardo de Carvalho A."/>
            <person name="Caspi A."/>
            <person name="Castrezana S."/>
            <person name="Celniker S.E."/>
            <person name="Chang J.L."/>
            <person name="Chapple C."/>
            <person name="Chatterji S."/>
            <person name="Chinwalla A."/>
            <person name="Civetta A."/>
            <person name="Clifton S.W."/>
            <person name="Comeron J.M."/>
            <person name="Costello J.C."/>
            <person name="Coyne J.A."/>
            <person name="Daub J."/>
            <person name="David R.G."/>
            <person name="Delcher A.L."/>
            <person name="Delehaunty K."/>
            <person name="Do C.B."/>
            <person name="Ebling H."/>
            <person name="Edwards K."/>
            <person name="Eickbush T."/>
            <person name="Evans J.D."/>
            <person name="Filipski A."/>
            <person name="Findeiss S."/>
            <person name="Freyhult E."/>
            <person name="Fulton L."/>
            <person name="Fulton R."/>
            <person name="Garcia A.C."/>
            <person name="Gardiner A."/>
            <person name="Garfield D.A."/>
            <person name="Garvin B.E."/>
            <person name="Gibson G."/>
            <person name="Gilbert D."/>
            <person name="Gnerre S."/>
            <person name="Godfrey J."/>
            <person name="Good R."/>
            <person name="Gotea V."/>
            <person name="Gravely B."/>
            <person name="Greenberg A.J."/>
            <person name="Griffiths-Jones S."/>
            <person name="Gross S."/>
            <person name="Guigo R."/>
            <person name="Gustafson E.A."/>
            <person name="Haerty W."/>
            <person name="Hahn M.W."/>
            <person name="Halligan D.L."/>
            <person name="Halpern A.L."/>
            <person name="Halter G.M."/>
            <person name="Han M.V."/>
            <person name="Heger A."/>
            <person name="Hillier L."/>
            <person name="Hinrichs A.S."/>
            <person name="Holmes I."/>
            <person name="Hoskins R.A."/>
            <person name="Hubisz M.J."/>
            <person name="Hultmark D."/>
            <person name="Huntley M.A."/>
            <person name="Jaffe D.B."/>
            <person name="Jagadeeshan S."/>
            <person name="Jeck W.R."/>
            <person name="Johnson J."/>
            <person name="Jones C.D."/>
            <person name="Jordan W.C."/>
            <person name="Karpen G.H."/>
            <person name="Kataoka E."/>
            <person name="Keightley P.D."/>
            <person name="Kheradpour P."/>
            <person name="Kirkness E.F."/>
            <person name="Koerich L.B."/>
            <person name="Kristiansen K."/>
            <person name="Kudrna D."/>
            <person name="Kulathinal R.J."/>
            <person name="Kumar S."/>
            <person name="Kwok R."/>
            <person name="Lander E."/>
            <person name="Langley C.H."/>
            <person name="Lapoint R."/>
            <person name="Lazzaro B.P."/>
            <person name="Lee S.J."/>
            <person name="Levesque L."/>
            <person name="Li R."/>
            <person name="Lin C.F."/>
            <person name="Lin M.F."/>
            <person name="Lindblad-Toh K."/>
            <person name="Llopart A."/>
            <person name="Long M."/>
            <person name="Low L."/>
            <person name="Lozovsky E."/>
            <person name="Lu J."/>
            <person name="Luo M."/>
            <person name="Machado C.A."/>
            <person name="Makalowski W."/>
            <person name="Marzo M."/>
            <person name="Matsuda M."/>
            <person name="Matzkin L."/>
            <person name="McAllister B."/>
            <person name="McBride C.S."/>
            <person name="McKernan B."/>
            <person name="McKernan K."/>
            <person name="Mendez-Lago M."/>
            <person name="Minx P."/>
            <person name="Mollenhauer M.U."/>
            <person name="Montooth K."/>
            <person name="Mount S.M."/>
            <person name="Mu X."/>
            <person name="Myers E."/>
            <person name="Negre B."/>
            <person name="Newfeld S."/>
            <person name="Nielsen R."/>
            <person name="Noor M.A."/>
            <person name="O'Grady P."/>
            <person name="Pachter L."/>
            <person name="Papaceit M."/>
            <person name="Parisi M.J."/>
            <person name="Parisi M."/>
            <person name="Parts L."/>
            <person name="Pedersen J.S."/>
            <person name="Pesole G."/>
            <person name="Phillippy A.M."/>
            <person name="Ponting C.P."/>
            <person name="Pop M."/>
            <person name="Porcelli D."/>
            <person name="Powell J.R."/>
            <person name="Prohaska S."/>
            <person name="Pruitt K."/>
            <person name="Puig M."/>
            <person name="Quesneville H."/>
            <person name="Ram K.R."/>
            <person name="Rand D."/>
            <person name="Rasmussen M.D."/>
            <person name="Reed L.K."/>
            <person name="Reenan R."/>
            <person name="Reily A."/>
            <person name="Remington K.A."/>
            <person name="Rieger T.T."/>
            <person name="Ritchie M.G."/>
            <person name="Robin C."/>
            <person name="Rogers Y.H."/>
            <person name="Rohde C."/>
            <person name="Rozas J."/>
            <person name="Rubenfield M.J."/>
            <person name="Ruiz A."/>
            <person name="Russo S."/>
            <person name="Salzberg S.L."/>
            <person name="Sanchez-Gracia A."/>
            <person name="Saranga D.J."/>
            <person name="Sato H."/>
            <person name="Schaeffer S.W."/>
            <person name="Schatz M.C."/>
            <person name="Schlenke T."/>
            <person name="Schwartz R."/>
            <person name="Segarra C."/>
            <person name="Singh R.S."/>
            <person name="Sirot L."/>
            <person name="Sirota M."/>
            <person name="Sisneros N.B."/>
            <person name="Smith C.D."/>
            <person name="Smith T.F."/>
            <person name="Spieth J."/>
            <person name="Stage D.E."/>
            <person name="Stark A."/>
            <person name="Stephan W."/>
            <person name="Strausberg R.L."/>
            <person name="Strempel S."/>
            <person name="Sturgill D."/>
            <person name="Sutton G."/>
            <person name="Sutton G.G."/>
            <person name="Tao W."/>
            <person name="Teichmann S."/>
            <person name="Tobari Y.N."/>
            <person name="Tomimura Y."/>
            <person name="Tsolas J.M."/>
            <person name="Valente V.L."/>
            <person name="Venter E."/>
            <person name="Venter J.C."/>
            <person name="Vicario S."/>
            <person name="Vieira F.G."/>
            <person name="Vilella A.J."/>
            <person name="Villasante A."/>
            <person name="Walenz B."/>
            <person name="Wang J."/>
            <person name="Wasserman M."/>
            <person name="Watts T."/>
            <person name="Wilson D."/>
            <person name="Wilson R.K."/>
            <person name="Wing R.A."/>
            <person name="Wolfner M.F."/>
            <person name="Wong A."/>
            <person name="Wong G.K."/>
            <person name="Wu C.I."/>
            <person name="Wu G."/>
            <person name="Yamamoto D."/>
            <person name="Yang H.P."/>
            <person name="Yang S.P."/>
            <person name="Yorke J.A."/>
            <person name="Yoshida K."/>
            <person name="Zdobnov E."/>
            <person name="Zhang P."/>
            <person name="Zhang Y."/>
            <person name="Zimin A.V."/>
            <person name="Baldwin J."/>
            <person name="Abdouelleil A."/>
            <person name="Abdulkadir J."/>
            <person name="Abebe A."/>
            <person name="Abera B."/>
            <person name="Abreu J."/>
            <person name="Acer S.C."/>
            <person name="Aftuck L."/>
            <person name="Alexander A."/>
            <person name="An P."/>
            <person name="Anderson E."/>
            <person name="Anderson S."/>
            <person name="Arachi H."/>
            <person name="Azer M."/>
            <person name="Bachantsang P."/>
            <person name="Barry A."/>
            <person name="Bayul T."/>
            <person name="Berlin A."/>
            <person name="Bessette D."/>
            <person name="Bloom T."/>
            <person name="Blye J."/>
            <person name="Boguslavskiy L."/>
            <person name="Bonnet C."/>
            <person name="Boukhgalter B."/>
            <person name="Bourzgui I."/>
            <person name="Brown A."/>
            <person name="Cahill P."/>
            <person name="Channer S."/>
            <person name="Cheshatsang Y."/>
            <person name="Chuda L."/>
            <person name="Citroen M."/>
            <person name="Collymore A."/>
            <person name="Cooke P."/>
            <person name="Costello M."/>
            <person name="D'Aco K."/>
            <person name="Daza R."/>
            <person name="De Haan G."/>
            <person name="DeGray S."/>
            <person name="DeMaso C."/>
            <person name="Dhargay N."/>
            <person name="Dooley K."/>
            <person name="Dooley E."/>
            <person name="Doricent M."/>
            <person name="Dorje P."/>
            <person name="Dorjee K."/>
            <person name="Dupes A."/>
            <person name="Elong R."/>
            <person name="Falk J."/>
            <person name="Farina A."/>
            <person name="Faro S."/>
            <person name="Ferguson D."/>
            <person name="Fisher S."/>
            <person name="Foley C.D."/>
            <person name="Franke A."/>
            <person name="Friedrich D."/>
            <person name="Gadbois L."/>
            <person name="Gearin G."/>
            <person name="Gearin C.R."/>
            <person name="Giannoukos G."/>
            <person name="Goode T."/>
            <person name="Graham J."/>
            <person name="Grandbois E."/>
            <person name="Grewal S."/>
            <person name="Gyaltsen K."/>
            <person name="Hafez N."/>
            <person name="Hagos B."/>
            <person name="Hall J."/>
            <person name="Henson C."/>
            <person name="Hollinger A."/>
            <person name="Honan T."/>
            <person name="Huard M.D."/>
            <person name="Hughes L."/>
            <person name="Hurhula B."/>
            <person name="Husby M.E."/>
            <person name="Kamat A."/>
            <person name="Kanga B."/>
            <person name="Kashin S."/>
            <person name="Khazanovich D."/>
            <person name="Kisner P."/>
            <person name="Lance K."/>
            <person name="Lara M."/>
            <person name="Lee W."/>
            <person name="Lennon N."/>
            <person name="Letendre F."/>
            <person name="LeVine R."/>
            <person name="Lipovsky A."/>
            <person name="Liu X."/>
            <person name="Liu J."/>
            <person name="Liu S."/>
            <person name="Lokyitsang T."/>
            <person name="Lokyitsang Y."/>
            <person name="Lubonja R."/>
            <person name="Lui A."/>
            <person name="MacDonald P."/>
            <person name="Magnisalis V."/>
            <person name="Maru K."/>
            <person name="Matthews C."/>
            <person name="McCusker W."/>
            <person name="McDonough S."/>
            <person name="Mehta T."/>
            <person name="Meldrim J."/>
            <person name="Meneus L."/>
            <person name="Mihai O."/>
            <person name="Mihalev A."/>
            <person name="Mihova T."/>
            <person name="Mittelman R."/>
            <person name="Mlenga V."/>
            <person name="Montmayeur A."/>
            <person name="Mulrain L."/>
            <person name="Navidi A."/>
            <person name="Naylor J."/>
            <person name="Negash T."/>
            <person name="Nguyen T."/>
            <person name="Nguyen N."/>
            <person name="Nicol R."/>
            <person name="Norbu C."/>
            <person name="Norbu N."/>
            <person name="Novod N."/>
            <person name="O'Neill B."/>
            <person name="Osman S."/>
            <person name="Markiewicz E."/>
            <person name="Oyono O.L."/>
            <person name="Patti C."/>
            <person name="Phunkhang P."/>
            <person name="Pierre F."/>
            <person name="Priest M."/>
            <person name="Raghuraman S."/>
            <person name="Rege F."/>
            <person name="Reyes R."/>
            <person name="Rise C."/>
            <person name="Rogov P."/>
            <person name="Ross K."/>
            <person name="Ryan E."/>
            <person name="Settipalli S."/>
            <person name="Shea T."/>
            <person name="Sherpa N."/>
            <person name="Shi L."/>
            <person name="Shih D."/>
            <person name="Sparrow T."/>
            <person name="Spaulding J."/>
            <person name="Stalker J."/>
            <person name="Stange-Thomann N."/>
            <person name="Stavropoulos S."/>
            <person name="Stone C."/>
            <person name="Strader C."/>
            <person name="Tesfaye S."/>
            <person name="Thomson T."/>
            <person name="Thoulutsang Y."/>
            <person name="Thoulutsang D."/>
            <person name="Topham K."/>
            <person name="Topping I."/>
            <person name="Tsamla T."/>
            <person name="Vassiliev H."/>
            <person name="Vo A."/>
            <person name="Wangchuk T."/>
            <person name="Wangdi T."/>
            <person name="Weiand M."/>
            <person name="Wilkinson J."/>
            <person name="Wilson A."/>
            <person name="Yadav S."/>
            <person name="Young G."/>
            <person name="Yu Q."/>
            <person name="Zembek L."/>
            <person name="Zhong D."/>
            <person name="Zimmer A."/>
            <person name="Zwirko Z."/>
            <person name="Jaffe D.B."/>
            <person name="Alvarez P."/>
            <person name="Brockman W."/>
            <person name="Butler J."/>
            <person name="Chin C."/>
            <person name="Gnerre S."/>
            <person name="Grabherr M."/>
            <person name="Kleber M."/>
            <person name="Mauceli E."/>
            <person name="MacCallum I."/>
        </authorList>
    </citation>
    <scope>NUCLEOTIDE SEQUENCE [LARGE SCALE GENOMIC DNA]</scope>
    <source>
        <strain evidence="2">Tucson 15287-2541.00</strain>
    </source>
</reference>